<feature type="region of interest" description="Disordered" evidence="1">
    <location>
        <begin position="209"/>
        <end position="228"/>
    </location>
</feature>
<name>A0A7S2HI17_9STRA</name>
<reference evidence="2" key="1">
    <citation type="submission" date="2021-01" db="EMBL/GenBank/DDBJ databases">
        <authorList>
            <person name="Corre E."/>
            <person name="Pelletier E."/>
            <person name="Niang G."/>
            <person name="Scheremetjew M."/>
            <person name="Finn R."/>
            <person name="Kale V."/>
            <person name="Holt S."/>
            <person name="Cochrane G."/>
            <person name="Meng A."/>
            <person name="Brown T."/>
            <person name="Cohen L."/>
        </authorList>
    </citation>
    <scope>NUCLEOTIDE SEQUENCE</scope>
    <source>
        <strain evidence="2">CCMP826</strain>
    </source>
</reference>
<feature type="compositionally biased region" description="Low complexity" evidence="1">
    <location>
        <begin position="211"/>
        <end position="228"/>
    </location>
</feature>
<sequence length="228" mass="25259">MQDQGFDGSYFQQQAPNACACNSWMNDYLSNPGRTFVVAGAGAGGYNNYQNDFNAFMAGVQAAQRPNDFVAFRTTPTQGYGCCACAAGYNLAAGPGGGFRNRRGLMQFDSSPEEIIKANNYVTTTIHDHNLSRRAEEHKRRLDSTRRATYHESMPTMRLLHVAPMMELHPHFGEDGQRKLQCDAGGAAAHDPHDAWNHMLYSMMLDMMQRQQGQQPPQQPGQGVLVPP</sequence>
<evidence type="ECO:0000256" key="1">
    <source>
        <dbReference type="SAM" id="MobiDB-lite"/>
    </source>
</evidence>
<protein>
    <submittedName>
        <fullName evidence="2">Uncharacterized protein</fullName>
    </submittedName>
</protein>
<dbReference type="EMBL" id="HBGV01009247">
    <property type="protein sequence ID" value="CAD9491446.1"/>
    <property type="molecule type" value="Transcribed_RNA"/>
</dbReference>
<gene>
    <name evidence="2" type="ORF">HTAM1171_LOCUS5716</name>
</gene>
<evidence type="ECO:0000313" key="2">
    <source>
        <dbReference type="EMBL" id="CAD9491446.1"/>
    </source>
</evidence>
<dbReference type="AlphaFoldDB" id="A0A7S2HI17"/>
<accession>A0A7S2HI17</accession>
<proteinExistence type="predicted"/>
<organism evidence="2">
    <name type="scientific">Helicotheca tamesis</name>
    <dbReference type="NCBI Taxonomy" id="374047"/>
    <lineage>
        <taxon>Eukaryota</taxon>
        <taxon>Sar</taxon>
        <taxon>Stramenopiles</taxon>
        <taxon>Ochrophyta</taxon>
        <taxon>Bacillariophyta</taxon>
        <taxon>Mediophyceae</taxon>
        <taxon>Lithodesmiophycidae</taxon>
        <taxon>Lithodesmiales</taxon>
        <taxon>Lithodesmiaceae</taxon>
        <taxon>Helicotheca</taxon>
    </lineage>
</organism>